<comment type="caution">
    <text evidence="4">The sequence shown here is derived from an EMBL/GenBank/DDBJ whole genome shotgun (WGS) entry which is preliminary data.</text>
</comment>
<dbReference type="Gene3D" id="1.10.390.10">
    <property type="entry name" value="Neutral Protease Domain 2"/>
    <property type="match status" value="1"/>
</dbReference>
<accession>A0ABU9BMF4</accession>
<evidence type="ECO:0000256" key="1">
    <source>
        <dbReference type="SAM" id="SignalP"/>
    </source>
</evidence>
<dbReference type="InterPro" id="IPR027268">
    <property type="entry name" value="Peptidase_M4/M1_CTD_sf"/>
</dbReference>
<organism evidence="4 5">
    <name type="scientific">Ideonella lacteola</name>
    <dbReference type="NCBI Taxonomy" id="2984193"/>
    <lineage>
        <taxon>Bacteria</taxon>
        <taxon>Pseudomonadati</taxon>
        <taxon>Pseudomonadota</taxon>
        <taxon>Betaproteobacteria</taxon>
        <taxon>Burkholderiales</taxon>
        <taxon>Sphaerotilaceae</taxon>
        <taxon>Ideonella</taxon>
    </lineage>
</organism>
<dbReference type="InterPro" id="IPR024191">
    <property type="entry name" value="Peptidase_M61"/>
</dbReference>
<dbReference type="EMBL" id="JBBUTG010000004">
    <property type="protein sequence ID" value="MEK8031147.1"/>
    <property type="molecule type" value="Genomic_DNA"/>
</dbReference>
<protein>
    <submittedName>
        <fullName evidence="4">Peptidase M61</fullName>
    </submittedName>
</protein>
<evidence type="ECO:0000313" key="4">
    <source>
        <dbReference type="EMBL" id="MEK8031147.1"/>
    </source>
</evidence>
<evidence type="ECO:0000313" key="5">
    <source>
        <dbReference type="Proteomes" id="UP001371218"/>
    </source>
</evidence>
<dbReference type="RefSeq" id="WP_341425509.1">
    <property type="nucleotide sequence ID" value="NZ_JBBUTG010000004.1"/>
</dbReference>
<gene>
    <name evidence="4" type="ORF">AACH06_10005</name>
</gene>
<keyword evidence="1" id="KW-0732">Signal</keyword>
<proteinExistence type="predicted"/>
<dbReference type="Pfam" id="PF17899">
    <property type="entry name" value="Peptidase_M61_N"/>
    <property type="match status" value="1"/>
</dbReference>
<sequence length="677" mass="74793">MKSLSMRQRGTWLSQVLCTQLAAAPLALSLLWGLAPSTALAHSSASPTSANEAAEAPVSWPGPMTLSVDATDLDRRVVKVQQTLPVATPGRTLALRYARYLPGGHGPYGDVTRLAGLVVRAQGERLSWRRESADPFTFLVDVPAHAHQLELSFQYLAPVRGSHERASVTRQMLGIEWETVLLYPAGPAAHAISVKPRLRLPSQWQQVSALRGAQGAVVQPAADGWVEFGTVSVETLIDSPLFAGRHLRQVPLDPPGAAHPVTLTLVGDEAATLEASPAQLDAHRALVAQADKLFGGARHFRQYDLMLALSDEFGGIGLEHHESSENGLKPDYFKDWDKAIRGRELLPHEYVHAWNGKYRRPADLATPDYQVPMGNSLLWVYEGLTEYWGRVLAVRSGLSTPEQTRDRLANVVADIAARAGRTWRPLQDTVNDPAIGPGPTREWDTWQRNADYYDEAQLVWLDVDLALRQLSRDQRSLDDFARAFFGGATRGRRPDGSPGPVTYTEDDLVAALNAVQPHDWRRFLRERMDRVGDSVPGLANSGWRLTWATEESSFEGNERGWEGESGNERAQNLAYSLGLRVIGDGSLTQVYWNSPAFEAGLTSGMTLLAVNDRAYKPERLEAAVRANTGGEAPLRLLVKDGDLYRTVTIDWRGGLRYPRLERADGMPDRLGKIWKPR</sequence>
<dbReference type="InterPro" id="IPR007963">
    <property type="entry name" value="Peptidase_M61_catalytic"/>
</dbReference>
<evidence type="ECO:0000259" key="3">
    <source>
        <dbReference type="Pfam" id="PF17899"/>
    </source>
</evidence>
<reference evidence="4 5" key="1">
    <citation type="submission" date="2024-04" db="EMBL/GenBank/DDBJ databases">
        <title>Novel species of the genus Ideonella isolated from streams.</title>
        <authorList>
            <person name="Lu H."/>
        </authorList>
    </citation>
    <scope>NUCLEOTIDE SEQUENCE [LARGE SCALE GENOMIC DNA]</scope>
    <source>
        <strain evidence="4 5">DXS29W</strain>
    </source>
</reference>
<keyword evidence="5" id="KW-1185">Reference proteome</keyword>
<evidence type="ECO:0000259" key="2">
    <source>
        <dbReference type="Pfam" id="PF05299"/>
    </source>
</evidence>
<dbReference type="Gene3D" id="2.60.40.3650">
    <property type="match status" value="1"/>
</dbReference>
<name>A0ABU9BMF4_9BURK</name>
<dbReference type="InterPro" id="IPR040756">
    <property type="entry name" value="Peptidase_M61_N"/>
</dbReference>
<dbReference type="PIRSF" id="PIRSF016493">
    <property type="entry name" value="Glycyl_aminpptds"/>
    <property type="match status" value="1"/>
</dbReference>
<dbReference type="InterPro" id="IPR036034">
    <property type="entry name" value="PDZ_sf"/>
</dbReference>
<dbReference type="Proteomes" id="UP001371218">
    <property type="component" value="Unassembled WGS sequence"/>
</dbReference>
<feature type="domain" description="Peptidase M61 catalytic" evidence="2">
    <location>
        <begin position="343"/>
        <end position="459"/>
    </location>
</feature>
<dbReference type="Pfam" id="PF05299">
    <property type="entry name" value="Peptidase_M61"/>
    <property type="match status" value="1"/>
</dbReference>
<feature type="domain" description="Peptidase M61 N-terminal" evidence="3">
    <location>
        <begin position="66"/>
        <end position="245"/>
    </location>
</feature>
<feature type="signal peptide" evidence="1">
    <location>
        <begin position="1"/>
        <end position="41"/>
    </location>
</feature>
<dbReference type="SUPFAM" id="SSF50156">
    <property type="entry name" value="PDZ domain-like"/>
    <property type="match status" value="1"/>
</dbReference>
<feature type="chain" id="PRO_5047024715" evidence="1">
    <location>
        <begin position="42"/>
        <end position="677"/>
    </location>
</feature>